<keyword evidence="1" id="KW-1133">Transmembrane helix</keyword>
<keyword evidence="1" id="KW-0812">Transmembrane</keyword>
<evidence type="ECO:0000256" key="1">
    <source>
        <dbReference type="SAM" id="Phobius"/>
    </source>
</evidence>
<keyword evidence="1" id="KW-0472">Membrane</keyword>
<dbReference type="PANTHER" id="PTHR36435">
    <property type="entry name" value="SLR1288 PROTEIN"/>
    <property type="match status" value="1"/>
</dbReference>
<dbReference type="AlphaFoldDB" id="A0A1C6ITY6"/>
<feature type="transmembrane region" description="Helical" evidence="1">
    <location>
        <begin position="157"/>
        <end position="181"/>
    </location>
</feature>
<gene>
    <name evidence="3" type="ORF">SAMEA3545359_01681</name>
</gene>
<feature type="transmembrane region" description="Helical" evidence="1">
    <location>
        <begin position="74"/>
        <end position="98"/>
    </location>
</feature>
<feature type="transmembrane region" description="Helical" evidence="1">
    <location>
        <begin position="353"/>
        <end position="374"/>
    </location>
</feature>
<proteinExistence type="predicted"/>
<dbReference type="GO" id="GO:0080120">
    <property type="term" value="P:CAAX-box protein maturation"/>
    <property type="evidence" value="ECO:0007669"/>
    <property type="project" value="UniProtKB-ARBA"/>
</dbReference>
<dbReference type="InterPro" id="IPR003675">
    <property type="entry name" value="Rce1/LyrA-like_dom"/>
</dbReference>
<keyword evidence="3" id="KW-0378">Hydrolase</keyword>
<protein>
    <submittedName>
        <fullName evidence="3">CAAX amino terminal protease self-immunity</fullName>
    </submittedName>
</protein>
<accession>A0A1C6ITY6</accession>
<reference evidence="3" key="1">
    <citation type="submission" date="2015-09" db="EMBL/GenBank/DDBJ databases">
        <authorList>
            <consortium name="Pathogen Informatics"/>
        </authorList>
    </citation>
    <scope>NUCLEOTIDE SEQUENCE</scope>
    <source>
        <strain evidence="3">2789STDY5834896</strain>
    </source>
</reference>
<dbReference type="PANTHER" id="PTHR36435:SF1">
    <property type="entry name" value="CAAX AMINO TERMINAL PROTEASE FAMILY PROTEIN"/>
    <property type="match status" value="1"/>
</dbReference>
<sequence length="381" mass="41194">MARQNGFFESENGQQVFAQMQPEQDPLRRHTGVGLRPDLAPEDEEGYAYAPGYGFIRLSRSELQRAKIRRAANVLGFGVMLSVFLNSVVSSTLLRVVAPVLPGVSVLENGDILASRPALYTIQLLVYIFSLLLPFLLVGALLGYTPKRDLPRRRAQLPYLCMAGLFLLGLNVVGSMLSGLFTSMAARGGVRFIQQYAGSSTSWRSLAVYAVLWSVVPAVVEELVYRGTVLQPLRAMGDRFAVVVSAAVFAMGCRSVVSVPGTFFVGLFLGYVAIKSGSIYTCMILHGLNSAFAIFMEGAQPLMGRGAYQVFLWSTCALVLLGGILAVILMARRSSSMFAITDLEDVNTLTTKLSTFVSSSGFLIAAGVVLFLLLGQLRLTG</sequence>
<organism evidence="3">
    <name type="scientific">uncultured Anaerotruncus sp</name>
    <dbReference type="NCBI Taxonomy" id="905011"/>
    <lineage>
        <taxon>Bacteria</taxon>
        <taxon>Bacillati</taxon>
        <taxon>Bacillota</taxon>
        <taxon>Clostridia</taxon>
        <taxon>Eubacteriales</taxon>
        <taxon>Oscillospiraceae</taxon>
        <taxon>Anaerotruncus</taxon>
        <taxon>environmental samples</taxon>
    </lineage>
</organism>
<feature type="transmembrane region" description="Helical" evidence="1">
    <location>
        <begin position="278"/>
        <end position="298"/>
    </location>
</feature>
<feature type="domain" description="CAAX prenyl protease 2/Lysostaphin resistance protein A-like" evidence="2">
    <location>
        <begin position="205"/>
        <end position="291"/>
    </location>
</feature>
<dbReference type="InterPro" id="IPR052710">
    <property type="entry name" value="CAAX_protease"/>
</dbReference>
<dbReference type="EMBL" id="FMHG01000001">
    <property type="protein sequence ID" value="SCJ73233.1"/>
    <property type="molecule type" value="Genomic_DNA"/>
</dbReference>
<dbReference type="GO" id="GO:0004175">
    <property type="term" value="F:endopeptidase activity"/>
    <property type="evidence" value="ECO:0007669"/>
    <property type="project" value="UniProtKB-ARBA"/>
</dbReference>
<feature type="transmembrane region" description="Helical" evidence="1">
    <location>
        <begin position="310"/>
        <end position="333"/>
    </location>
</feature>
<dbReference type="Pfam" id="PF02517">
    <property type="entry name" value="Rce1-like"/>
    <property type="match status" value="1"/>
</dbReference>
<name>A0A1C6ITY6_9FIRM</name>
<feature type="transmembrane region" description="Helical" evidence="1">
    <location>
        <begin position="240"/>
        <end position="272"/>
    </location>
</feature>
<keyword evidence="3" id="KW-0645">Protease</keyword>
<dbReference type="GO" id="GO:0006508">
    <property type="term" value="P:proteolysis"/>
    <property type="evidence" value="ECO:0007669"/>
    <property type="project" value="UniProtKB-KW"/>
</dbReference>
<evidence type="ECO:0000259" key="2">
    <source>
        <dbReference type="Pfam" id="PF02517"/>
    </source>
</evidence>
<evidence type="ECO:0000313" key="3">
    <source>
        <dbReference type="EMBL" id="SCJ73233.1"/>
    </source>
</evidence>
<feature type="transmembrane region" description="Helical" evidence="1">
    <location>
        <begin position="118"/>
        <end position="145"/>
    </location>
</feature>